<keyword evidence="1" id="KW-0812">Transmembrane</keyword>
<dbReference type="Gene3D" id="3.30.565.10">
    <property type="entry name" value="Histidine kinase-like ATPase, C-terminal domain"/>
    <property type="match status" value="1"/>
</dbReference>
<dbReference type="SUPFAM" id="SSF55874">
    <property type="entry name" value="ATPase domain of HSP90 chaperone/DNA topoisomerase II/histidine kinase"/>
    <property type="match status" value="1"/>
</dbReference>
<accession>A0A920CF30</accession>
<dbReference type="InterPro" id="IPR036890">
    <property type="entry name" value="HATPase_C_sf"/>
</dbReference>
<comment type="caution">
    <text evidence="3">The sequence shown here is derived from an EMBL/GenBank/DDBJ whole genome shotgun (WGS) entry which is preliminary data.</text>
</comment>
<dbReference type="CDD" id="cd16935">
    <property type="entry name" value="HATPase_AgrC-ComD-like"/>
    <property type="match status" value="1"/>
</dbReference>
<protein>
    <recommendedName>
        <fullName evidence="2">Sensor histidine kinase NatK-like C-terminal domain-containing protein</fullName>
    </recommendedName>
</protein>
<feature type="transmembrane region" description="Helical" evidence="1">
    <location>
        <begin position="74"/>
        <end position="102"/>
    </location>
</feature>
<evidence type="ECO:0000256" key="1">
    <source>
        <dbReference type="SAM" id="Phobius"/>
    </source>
</evidence>
<feature type="transmembrane region" description="Helical" evidence="1">
    <location>
        <begin position="34"/>
        <end position="54"/>
    </location>
</feature>
<dbReference type="Pfam" id="PF14501">
    <property type="entry name" value="HATPase_c_5"/>
    <property type="match status" value="1"/>
</dbReference>
<dbReference type="EMBL" id="BORR01000008">
    <property type="protein sequence ID" value="GIO37736.1"/>
    <property type="molecule type" value="Genomic_DNA"/>
</dbReference>
<dbReference type="Proteomes" id="UP000681162">
    <property type="component" value="Unassembled WGS sequence"/>
</dbReference>
<gene>
    <name evidence="3" type="ORF">J41TS12_25970</name>
</gene>
<dbReference type="AlphaFoldDB" id="A0A920CF30"/>
<feature type="transmembrane region" description="Helical" evidence="1">
    <location>
        <begin position="131"/>
        <end position="153"/>
    </location>
</feature>
<dbReference type="InterPro" id="IPR032834">
    <property type="entry name" value="NatK-like_C"/>
</dbReference>
<feature type="transmembrane region" description="Helical" evidence="1">
    <location>
        <begin position="165"/>
        <end position="187"/>
    </location>
</feature>
<feature type="transmembrane region" description="Helical" evidence="1">
    <location>
        <begin position="9"/>
        <end position="28"/>
    </location>
</feature>
<feature type="transmembrane region" description="Helical" evidence="1">
    <location>
        <begin position="199"/>
        <end position="222"/>
    </location>
</feature>
<name>A0A920CF30_9BACL</name>
<dbReference type="RefSeq" id="WP_212939968.1">
    <property type="nucleotide sequence ID" value="NZ_BORR01000008.1"/>
</dbReference>
<keyword evidence="1" id="KW-1133">Transmembrane helix</keyword>
<organism evidence="3 4">
    <name type="scientific">Paenibacillus antibioticophila</name>
    <dbReference type="NCBI Taxonomy" id="1274374"/>
    <lineage>
        <taxon>Bacteria</taxon>
        <taxon>Bacillati</taxon>
        <taxon>Bacillota</taxon>
        <taxon>Bacilli</taxon>
        <taxon>Bacillales</taxon>
        <taxon>Paenibacillaceae</taxon>
        <taxon>Paenibacillus</taxon>
    </lineage>
</organism>
<proteinExistence type="predicted"/>
<reference evidence="3 4" key="1">
    <citation type="submission" date="2021-03" db="EMBL/GenBank/DDBJ databases">
        <title>Antimicrobial resistance genes in bacteria isolated from Japanese honey, and their potential for conferring macrolide and lincosamide resistance in the American foulbrood pathogen Paenibacillus larvae.</title>
        <authorList>
            <person name="Okamoto M."/>
            <person name="Kumagai M."/>
            <person name="Kanamori H."/>
            <person name="Takamatsu D."/>
        </authorList>
    </citation>
    <scope>NUCLEOTIDE SEQUENCE [LARGE SCALE GENOMIC DNA]</scope>
    <source>
        <strain evidence="3 4">J41TS12</strain>
    </source>
</reference>
<keyword evidence="4" id="KW-1185">Reference proteome</keyword>
<evidence type="ECO:0000313" key="3">
    <source>
        <dbReference type="EMBL" id="GIO37736.1"/>
    </source>
</evidence>
<evidence type="ECO:0000313" key="4">
    <source>
        <dbReference type="Proteomes" id="UP000681162"/>
    </source>
</evidence>
<keyword evidence="1" id="KW-0472">Membrane</keyword>
<sequence>MKAIIESIFEFRFIIELVVLCILFTTSFQRRKFFAFRVLLLLLVCVSLAGIFLYMQEDSWMFNTLFTITRYTVLFFAVMASLTFCYNISVLTSIFCVTGVYAVQHLIYNFNEIIYQGFGIERHIRESGTNFNYYVLLYFLIASVLYALIYLIFIKKFKRQEEKYFQNKIIIVLCIFVNLYATVFSIIFRITQENAQFEIFLICVLLDIMCCLFTMYVLFYIFRTSTLQDELNIIQSLLKKENDQFAVSQANIELINIKCHDLKHQLTHLSNRIDQSEVEELKKAISIYDIPMTGNPVLDVVIAEKKLQCEHEEIEFSCMVDGEKLSFMREADIYSLFGNALDNAINSVRKISEKDKRVISLIIKDTIGLISIHIENYFQGELVFQDGIPMTTHKDKDYHGFGMKSMKYLVEKYGGELSIKLDEEIFNLNIVFQSR</sequence>
<evidence type="ECO:0000259" key="2">
    <source>
        <dbReference type="Pfam" id="PF14501"/>
    </source>
</evidence>
<feature type="domain" description="Sensor histidine kinase NatK-like C-terminal" evidence="2">
    <location>
        <begin position="329"/>
        <end position="433"/>
    </location>
</feature>